<evidence type="ECO:0000256" key="3">
    <source>
        <dbReference type="ARBA" id="ARBA00048363"/>
    </source>
</evidence>
<dbReference type="Pfam" id="PF00682">
    <property type="entry name" value="HMGL-like"/>
    <property type="match status" value="1"/>
</dbReference>
<dbReference type="Proteomes" id="UP000074294">
    <property type="component" value="Unassembled WGS sequence"/>
</dbReference>
<protein>
    <recommendedName>
        <fullName evidence="4">Pyruvate carboxyltransferase domain-containing protein</fullName>
    </recommendedName>
</protein>
<reference evidence="5 6" key="1">
    <citation type="journal article" date="2016" name="Nat. Microbiol.">
        <title>Genomic inference of the metabolism of cosmopolitan subsurface Archaea, Hadesarchaea.</title>
        <authorList>
            <person name="Baker B.J."/>
            <person name="Saw J.H."/>
            <person name="Lind A.E."/>
            <person name="Lazar C.S."/>
            <person name="Hinrichs K.-U."/>
            <person name="Teske A.P."/>
            <person name="Ettema T.J."/>
        </authorList>
    </citation>
    <scope>NUCLEOTIDE SEQUENCE [LARGE SCALE GENOMIC DNA]</scope>
</reference>
<dbReference type="PANTHER" id="PTHR42880">
    <property type="entry name" value="HOMOCITRATE SYNTHASE"/>
    <property type="match status" value="1"/>
</dbReference>
<dbReference type="EMBL" id="LQMQ01000042">
    <property type="protein sequence ID" value="KUO40393.1"/>
    <property type="molecule type" value="Genomic_DNA"/>
</dbReference>
<dbReference type="AlphaFoldDB" id="A0A147JV93"/>
<dbReference type="InterPro" id="IPR000891">
    <property type="entry name" value="PYR_CT"/>
</dbReference>
<dbReference type="PANTHER" id="PTHR42880:SF1">
    <property type="entry name" value="ISOPROPYLMALATE_HOMOCITRATE_CITRAMALATE SYNTHASE FAMILY PROTEIN"/>
    <property type="match status" value="1"/>
</dbReference>
<dbReference type="InterPro" id="IPR054691">
    <property type="entry name" value="LeuA/HCS_post-cat"/>
</dbReference>
<comment type="catalytic activity">
    <reaction evidence="3">
        <text>acetyl-CoA + 2-oxoglutarate + H2O = (2R)-homocitrate + CoA + H(+)</text>
        <dbReference type="Rhea" id="RHEA:12929"/>
        <dbReference type="ChEBI" id="CHEBI:15377"/>
        <dbReference type="ChEBI" id="CHEBI:15378"/>
        <dbReference type="ChEBI" id="CHEBI:16810"/>
        <dbReference type="ChEBI" id="CHEBI:57287"/>
        <dbReference type="ChEBI" id="CHEBI:57288"/>
        <dbReference type="ChEBI" id="CHEBI:58884"/>
        <dbReference type="EC" id="2.3.3.14"/>
    </reaction>
    <physiologicalReaction direction="left-to-right" evidence="3">
        <dbReference type="Rhea" id="RHEA:12930"/>
    </physiologicalReaction>
</comment>
<dbReference type="SUPFAM" id="SSF51569">
    <property type="entry name" value="Aldolase"/>
    <property type="match status" value="1"/>
</dbReference>
<dbReference type="Gene3D" id="3.20.20.70">
    <property type="entry name" value="Aldolase class I"/>
    <property type="match status" value="1"/>
</dbReference>
<proteinExistence type="inferred from homology"/>
<name>A0A147JV93_HADYE</name>
<gene>
    <name evidence="5" type="ORF">APZ16_05985</name>
</gene>
<dbReference type="Gene3D" id="1.10.238.260">
    <property type="match status" value="1"/>
</dbReference>
<accession>A0A147JV93</accession>
<dbReference type="InterPro" id="IPR013785">
    <property type="entry name" value="Aldolase_TIM"/>
</dbReference>
<dbReference type="STRING" id="1776334.APZ16_05985"/>
<organism evidence="5 6">
    <name type="scientific">Hadarchaeum yellowstonense</name>
    <dbReference type="NCBI Taxonomy" id="1776334"/>
    <lineage>
        <taxon>Archaea</taxon>
        <taxon>Methanobacteriati</taxon>
        <taxon>Candidatus Hadarchaeota</taxon>
        <taxon>Candidatus Hadarchaeia</taxon>
        <taxon>Candidatus Hadarchaeales</taxon>
        <taxon>Candidatus Hadarchaeaceae</taxon>
        <taxon>Candidatus Hadarchaeum</taxon>
    </lineage>
</organism>
<evidence type="ECO:0000313" key="5">
    <source>
        <dbReference type="EMBL" id="KUO40393.1"/>
    </source>
</evidence>
<dbReference type="PROSITE" id="PS50991">
    <property type="entry name" value="PYR_CT"/>
    <property type="match status" value="1"/>
</dbReference>
<keyword evidence="2" id="KW-0808">Transferase</keyword>
<evidence type="ECO:0000259" key="4">
    <source>
        <dbReference type="PROSITE" id="PS50991"/>
    </source>
</evidence>
<evidence type="ECO:0000313" key="6">
    <source>
        <dbReference type="Proteomes" id="UP000074294"/>
    </source>
</evidence>
<dbReference type="GO" id="GO:0004410">
    <property type="term" value="F:homocitrate synthase activity"/>
    <property type="evidence" value="ECO:0007669"/>
    <property type="project" value="UniProtKB-EC"/>
</dbReference>
<evidence type="ECO:0000256" key="1">
    <source>
        <dbReference type="ARBA" id="ARBA00006154"/>
    </source>
</evidence>
<feature type="domain" description="Pyruvate carboxyltransferase" evidence="4">
    <location>
        <begin position="49"/>
        <end position="314"/>
    </location>
</feature>
<comment type="similarity">
    <text evidence="1">Belongs to the alpha-IPM synthase/homocitrate synthase family.</text>
</comment>
<evidence type="ECO:0000256" key="2">
    <source>
        <dbReference type="ARBA" id="ARBA00022679"/>
    </source>
</evidence>
<dbReference type="Pfam" id="PF22617">
    <property type="entry name" value="HCS_D2"/>
    <property type="match status" value="1"/>
</dbReference>
<comment type="caution">
    <text evidence="5">The sequence shown here is derived from an EMBL/GenBank/DDBJ whole genome shotgun (WGS) entry which is preliminary data.</text>
</comment>
<sequence>MKMDFEKMEQARREYIEKMKGISLTDFDLDKWEKIRESIYPPRRLNLDVIIDDSTLRDGLQMAGLVSPLPADAARIAEFLRDIGVERLEVLTYTKSDKEAIRLMQDKGMGDMIAAWCRASKEDIDAALQLDFKQVGISHPVSYIHFEKWPELTLQDLVKRVADAVVYAKDHGLDVFVHGEDSTRADWEFEKYFINSVAEAGARVYRICDTIGCGSADPNDPLPIGIPMKVRKIKEETKIPYLEIHAHDDLGTSLENTMAAIRAASGLYDKIYVSSTFLGIGERSGNVETEKVIMNCYLHHGMKKWELRYLRELTIFMASALKYSVPLNKSIVGDMAFAHESGVHIHGLMASPLTYELFPPELVGQKRTIVIGKRSGKHGIRLKLEQLTGQKVSEDDPRLAKLVDLIRDKFVSGQRRYPIKDSEFRFLAQRVGFQLS</sequence>